<name>A0ACC0HMC0_9ERIC</name>
<dbReference type="EMBL" id="CM045761">
    <property type="protein sequence ID" value="KAI8014609.1"/>
    <property type="molecule type" value="Genomic_DNA"/>
</dbReference>
<evidence type="ECO:0000313" key="2">
    <source>
        <dbReference type="Proteomes" id="UP001060215"/>
    </source>
</evidence>
<evidence type="ECO:0000313" key="1">
    <source>
        <dbReference type="EMBL" id="KAI8014609.1"/>
    </source>
</evidence>
<comment type="caution">
    <text evidence="1">The sequence shown here is derived from an EMBL/GenBank/DDBJ whole genome shotgun (WGS) entry which is preliminary data.</text>
</comment>
<protein>
    <submittedName>
        <fullName evidence="1">Uncharacterized protein</fullName>
    </submittedName>
</protein>
<proteinExistence type="predicted"/>
<accession>A0ACC0HMC0</accession>
<reference evidence="1 2" key="1">
    <citation type="journal article" date="2022" name="Plant J.">
        <title>Chromosome-level genome of Camellia lanceoleosa provides a valuable resource for understanding genome evolution and self-incompatibility.</title>
        <authorList>
            <person name="Gong W."/>
            <person name="Xiao S."/>
            <person name="Wang L."/>
            <person name="Liao Z."/>
            <person name="Chang Y."/>
            <person name="Mo W."/>
            <person name="Hu G."/>
            <person name="Li W."/>
            <person name="Zhao G."/>
            <person name="Zhu H."/>
            <person name="Hu X."/>
            <person name="Ji K."/>
            <person name="Xiang X."/>
            <person name="Song Q."/>
            <person name="Yuan D."/>
            <person name="Jin S."/>
            <person name="Zhang L."/>
        </authorList>
    </citation>
    <scope>NUCLEOTIDE SEQUENCE [LARGE SCALE GENOMIC DNA]</scope>
    <source>
        <strain evidence="1">SQ_2022a</strain>
    </source>
</reference>
<dbReference type="Proteomes" id="UP001060215">
    <property type="component" value="Chromosome 4"/>
</dbReference>
<organism evidence="1 2">
    <name type="scientific">Camellia lanceoleosa</name>
    <dbReference type="NCBI Taxonomy" id="1840588"/>
    <lineage>
        <taxon>Eukaryota</taxon>
        <taxon>Viridiplantae</taxon>
        <taxon>Streptophyta</taxon>
        <taxon>Embryophyta</taxon>
        <taxon>Tracheophyta</taxon>
        <taxon>Spermatophyta</taxon>
        <taxon>Magnoliopsida</taxon>
        <taxon>eudicotyledons</taxon>
        <taxon>Gunneridae</taxon>
        <taxon>Pentapetalae</taxon>
        <taxon>asterids</taxon>
        <taxon>Ericales</taxon>
        <taxon>Theaceae</taxon>
        <taxon>Camellia</taxon>
    </lineage>
</organism>
<keyword evidence="2" id="KW-1185">Reference proteome</keyword>
<gene>
    <name evidence="1" type="ORF">LOK49_LG05G01794</name>
</gene>
<sequence length="79" mass="9351">MLCPTCLHDCDPFLVERVMVCSVVEAVAVQWWRPFWLLKYLFLAFMVVKRIILLRERSVVDVRGIRSLFFVTGPKLKYC</sequence>